<feature type="binding site" evidence="7">
    <location>
        <position position="99"/>
    </location>
    <ligand>
        <name>Zn(2+)</name>
        <dbReference type="ChEBI" id="CHEBI:29105"/>
    </ligand>
</feature>
<keyword evidence="6" id="KW-0804">Transcription</keyword>
<comment type="similarity">
    <text evidence="1">Belongs to the Fur family.</text>
</comment>
<dbReference type="CDD" id="cd07153">
    <property type="entry name" value="Fur_like"/>
    <property type="match status" value="1"/>
</dbReference>
<dbReference type="GO" id="GO:0008270">
    <property type="term" value="F:zinc ion binding"/>
    <property type="evidence" value="ECO:0007669"/>
    <property type="project" value="TreeGrafter"/>
</dbReference>
<dbReference type="Proteomes" id="UP000242497">
    <property type="component" value="Unassembled WGS sequence"/>
</dbReference>
<evidence type="ECO:0000256" key="6">
    <source>
        <dbReference type="ARBA" id="ARBA00023163"/>
    </source>
</evidence>
<dbReference type="RefSeq" id="WP_084605720.1">
    <property type="nucleotide sequence ID" value="NZ_FRAE01000066.1"/>
</dbReference>
<dbReference type="InterPro" id="IPR036390">
    <property type="entry name" value="WH_DNA-bd_sf"/>
</dbReference>
<dbReference type="STRING" id="1123349.SAMN02744037_02251"/>
<evidence type="ECO:0000256" key="3">
    <source>
        <dbReference type="ARBA" id="ARBA00022833"/>
    </source>
</evidence>
<keyword evidence="5" id="KW-0238">DNA-binding</keyword>
<evidence type="ECO:0000313" key="9">
    <source>
        <dbReference type="EMBL" id="SHK39672.1"/>
    </source>
</evidence>
<dbReference type="Gene3D" id="3.30.1490.190">
    <property type="match status" value="1"/>
</dbReference>
<feature type="binding site" evidence="7">
    <location>
        <position position="138"/>
    </location>
    <ligand>
        <name>Zn(2+)</name>
        <dbReference type="ChEBI" id="CHEBI:29105"/>
    </ligand>
</feature>
<evidence type="ECO:0000256" key="4">
    <source>
        <dbReference type="ARBA" id="ARBA00023015"/>
    </source>
</evidence>
<proteinExistence type="inferred from homology"/>
<dbReference type="InterPro" id="IPR002481">
    <property type="entry name" value="FUR"/>
</dbReference>
<dbReference type="GO" id="GO:1900376">
    <property type="term" value="P:regulation of secondary metabolite biosynthetic process"/>
    <property type="evidence" value="ECO:0007669"/>
    <property type="project" value="TreeGrafter"/>
</dbReference>
<keyword evidence="2" id="KW-0678">Repressor</keyword>
<evidence type="ECO:0000256" key="2">
    <source>
        <dbReference type="ARBA" id="ARBA00022491"/>
    </source>
</evidence>
<evidence type="ECO:0000256" key="1">
    <source>
        <dbReference type="ARBA" id="ARBA00007957"/>
    </source>
</evidence>
<dbReference type="PANTHER" id="PTHR33202">
    <property type="entry name" value="ZINC UPTAKE REGULATION PROTEIN"/>
    <property type="match status" value="1"/>
</dbReference>
<evidence type="ECO:0000256" key="5">
    <source>
        <dbReference type="ARBA" id="ARBA00023125"/>
    </source>
</evidence>
<accession>A0A1M6S4F3</accession>
<evidence type="ECO:0000313" key="10">
    <source>
        <dbReference type="Proteomes" id="UP000242497"/>
    </source>
</evidence>
<sequence>MSMKELLESLKSNGYKITEQRKSIIQVLTSYNNKFISVETLFNESKKIYSKTNMSTVYRNLEILENLNLIHKILTKEGISLYQLISTTTHHHHIICKRCGKTEVIDFCPISSFEKLSKNKNFTLTDHKFELYGYCFNCENLKDS</sequence>
<gene>
    <name evidence="9" type="ORF">SAMN02744037_02251</name>
</gene>
<dbReference type="OrthoDB" id="8659436at2"/>
<evidence type="ECO:0000256" key="8">
    <source>
        <dbReference type="PIRSR" id="PIRSR602481-2"/>
    </source>
</evidence>
<feature type="binding site" evidence="7">
    <location>
        <position position="96"/>
    </location>
    <ligand>
        <name>Zn(2+)</name>
        <dbReference type="ChEBI" id="CHEBI:29105"/>
    </ligand>
</feature>
<dbReference type="GO" id="GO:0000976">
    <property type="term" value="F:transcription cis-regulatory region binding"/>
    <property type="evidence" value="ECO:0007669"/>
    <property type="project" value="TreeGrafter"/>
</dbReference>
<dbReference type="Gene3D" id="1.10.10.10">
    <property type="entry name" value="Winged helix-like DNA-binding domain superfamily/Winged helix DNA-binding domain"/>
    <property type="match status" value="1"/>
</dbReference>
<evidence type="ECO:0000256" key="7">
    <source>
        <dbReference type="PIRSR" id="PIRSR602481-1"/>
    </source>
</evidence>
<comment type="cofactor">
    <cofactor evidence="7">
        <name>Zn(2+)</name>
        <dbReference type="ChEBI" id="CHEBI:29105"/>
    </cofactor>
    <text evidence="7">Binds 1 zinc ion per subunit.</text>
</comment>
<dbReference type="InterPro" id="IPR043135">
    <property type="entry name" value="Fur_C"/>
</dbReference>
<keyword evidence="8" id="KW-0408">Iron</keyword>
<dbReference type="SUPFAM" id="SSF46785">
    <property type="entry name" value="Winged helix' DNA-binding domain"/>
    <property type="match status" value="1"/>
</dbReference>
<feature type="binding site" evidence="8">
    <location>
        <position position="127"/>
    </location>
    <ligand>
        <name>Fe cation</name>
        <dbReference type="ChEBI" id="CHEBI:24875"/>
    </ligand>
</feature>
<name>A0A1M6S4F3_9FIRM</name>
<dbReference type="InterPro" id="IPR036388">
    <property type="entry name" value="WH-like_DNA-bd_sf"/>
</dbReference>
<keyword evidence="3 7" id="KW-0862">Zinc</keyword>
<comment type="cofactor">
    <cofactor evidence="8">
        <name>Mn(2+)</name>
        <dbReference type="ChEBI" id="CHEBI:29035"/>
    </cofactor>
    <cofactor evidence="8">
        <name>Fe(2+)</name>
        <dbReference type="ChEBI" id="CHEBI:29033"/>
    </cofactor>
    <text evidence="8">Binds 1 Mn(2+) or Fe(2+) ion per subunit.</text>
</comment>
<feature type="binding site" evidence="8">
    <location>
        <position position="90"/>
    </location>
    <ligand>
        <name>Fe cation</name>
        <dbReference type="ChEBI" id="CHEBI:24875"/>
    </ligand>
</feature>
<dbReference type="GO" id="GO:0003700">
    <property type="term" value="F:DNA-binding transcription factor activity"/>
    <property type="evidence" value="ECO:0007669"/>
    <property type="project" value="InterPro"/>
</dbReference>
<reference evidence="10" key="1">
    <citation type="submission" date="2016-11" db="EMBL/GenBank/DDBJ databases">
        <authorList>
            <person name="Varghese N."/>
            <person name="Submissions S."/>
        </authorList>
    </citation>
    <scope>NUCLEOTIDE SEQUENCE [LARGE SCALE GENOMIC DNA]</scope>
    <source>
        <strain evidence="10">DSM 15518</strain>
    </source>
</reference>
<dbReference type="AlphaFoldDB" id="A0A1M6S4F3"/>
<dbReference type="GO" id="GO:0045892">
    <property type="term" value="P:negative regulation of DNA-templated transcription"/>
    <property type="evidence" value="ECO:0007669"/>
    <property type="project" value="TreeGrafter"/>
</dbReference>
<organism evidence="9 10">
    <name type="scientific">Tepidibacter formicigenes DSM 15518</name>
    <dbReference type="NCBI Taxonomy" id="1123349"/>
    <lineage>
        <taxon>Bacteria</taxon>
        <taxon>Bacillati</taxon>
        <taxon>Bacillota</taxon>
        <taxon>Clostridia</taxon>
        <taxon>Peptostreptococcales</taxon>
        <taxon>Peptostreptococcaceae</taxon>
        <taxon>Tepidibacter</taxon>
    </lineage>
</organism>
<keyword evidence="7" id="KW-0479">Metal-binding</keyword>
<dbReference type="EMBL" id="FRAE01000066">
    <property type="protein sequence ID" value="SHK39672.1"/>
    <property type="molecule type" value="Genomic_DNA"/>
</dbReference>
<protein>
    <submittedName>
        <fullName evidence="9">Fur family transcriptional regulator, zinc uptake regulator</fullName>
    </submittedName>
</protein>
<dbReference type="PANTHER" id="PTHR33202:SF7">
    <property type="entry name" value="FERRIC UPTAKE REGULATION PROTEIN"/>
    <property type="match status" value="1"/>
</dbReference>
<keyword evidence="4" id="KW-0805">Transcription regulation</keyword>
<dbReference type="Pfam" id="PF01475">
    <property type="entry name" value="FUR"/>
    <property type="match status" value="1"/>
</dbReference>
<feature type="binding site" evidence="7">
    <location>
        <position position="135"/>
    </location>
    <ligand>
        <name>Zn(2+)</name>
        <dbReference type="ChEBI" id="CHEBI:29105"/>
    </ligand>
</feature>
<keyword evidence="10" id="KW-1185">Reference proteome</keyword>